<keyword evidence="2 14" id="KW-0808">Transferase</keyword>
<dbReference type="PROSITE" id="PS50206">
    <property type="entry name" value="RHODANESE_3"/>
    <property type="match status" value="1"/>
</dbReference>
<evidence type="ECO:0000256" key="5">
    <source>
        <dbReference type="ARBA" id="ARBA00052218"/>
    </source>
</evidence>
<dbReference type="CDD" id="cd00757">
    <property type="entry name" value="ThiF_MoeB_HesA_family"/>
    <property type="match status" value="1"/>
</dbReference>
<dbReference type="OrthoDB" id="9804286at2"/>
<comment type="catalytic activity">
    <reaction evidence="5">
        <text>[molybdopterin-synthase sulfur-carrier protein]-C-terminal Gly-Gly + ATP + H(+) = [molybdopterin-synthase sulfur-carrier protein]-C-terminal Gly-Gly-AMP + diphosphate</text>
        <dbReference type="Rhea" id="RHEA:43616"/>
        <dbReference type="Rhea" id="RHEA-COMP:12159"/>
        <dbReference type="Rhea" id="RHEA-COMP:12202"/>
        <dbReference type="ChEBI" id="CHEBI:15378"/>
        <dbReference type="ChEBI" id="CHEBI:30616"/>
        <dbReference type="ChEBI" id="CHEBI:33019"/>
        <dbReference type="ChEBI" id="CHEBI:90618"/>
        <dbReference type="ChEBI" id="CHEBI:90778"/>
        <dbReference type="EC" id="2.7.7.80"/>
    </reaction>
</comment>
<dbReference type="KEGG" id="mlt:VC82_2812"/>
<dbReference type="STRING" id="516051.VC82_2812"/>
<evidence type="ECO:0000256" key="4">
    <source>
        <dbReference type="ARBA" id="ARBA00022840"/>
    </source>
</evidence>
<organism evidence="14 15">
    <name type="scientific">Flagellimonas lutaonensis</name>
    <dbReference type="NCBI Taxonomy" id="516051"/>
    <lineage>
        <taxon>Bacteria</taxon>
        <taxon>Pseudomonadati</taxon>
        <taxon>Bacteroidota</taxon>
        <taxon>Flavobacteriia</taxon>
        <taxon>Flavobacteriales</taxon>
        <taxon>Flavobacteriaceae</taxon>
        <taxon>Flagellimonas</taxon>
    </lineage>
</organism>
<dbReference type="InterPro" id="IPR036873">
    <property type="entry name" value="Rhodanese-like_dom_sf"/>
</dbReference>
<keyword evidence="4" id="KW-0067">ATP-binding</keyword>
<evidence type="ECO:0000256" key="6">
    <source>
        <dbReference type="ARBA" id="ARBA00055169"/>
    </source>
</evidence>
<protein>
    <recommendedName>
        <fullName evidence="9">Molybdopterin-synthase adenylyltransferase</fullName>
        <ecNumber evidence="8">2.7.7.80</ecNumber>
    </recommendedName>
    <alternativeName>
        <fullName evidence="12">MoaD protein adenylase</fullName>
    </alternativeName>
    <alternativeName>
        <fullName evidence="10">Molybdopterin-converting factor subunit 1 adenylase</fullName>
    </alternativeName>
    <alternativeName>
        <fullName evidence="11">Sulfur carrier protein MoaD adenylyltransferase</fullName>
    </alternativeName>
</protein>
<dbReference type="CDD" id="cd00158">
    <property type="entry name" value="RHOD"/>
    <property type="match status" value="1"/>
</dbReference>
<name>A0A0D5YWR7_9FLAO</name>
<dbReference type="Gene3D" id="3.40.50.720">
    <property type="entry name" value="NAD(P)-binding Rossmann-like Domain"/>
    <property type="match status" value="1"/>
</dbReference>
<evidence type="ECO:0000256" key="9">
    <source>
        <dbReference type="ARBA" id="ARBA00073635"/>
    </source>
</evidence>
<evidence type="ECO:0000256" key="2">
    <source>
        <dbReference type="ARBA" id="ARBA00022679"/>
    </source>
</evidence>
<dbReference type="Pfam" id="PF00899">
    <property type="entry name" value="ThiF"/>
    <property type="match status" value="1"/>
</dbReference>
<evidence type="ECO:0000313" key="15">
    <source>
        <dbReference type="Proteomes" id="UP000032726"/>
    </source>
</evidence>
<dbReference type="InterPro" id="IPR000594">
    <property type="entry name" value="ThiF_NAD_FAD-bd"/>
</dbReference>
<accession>A0A0D5YWR7</accession>
<proteinExistence type="inferred from homology"/>
<dbReference type="PATRIC" id="fig|516051.4.peg.2880"/>
<dbReference type="GO" id="GO:0008641">
    <property type="term" value="F:ubiquitin-like modifier activating enzyme activity"/>
    <property type="evidence" value="ECO:0007669"/>
    <property type="project" value="InterPro"/>
</dbReference>
<evidence type="ECO:0000256" key="11">
    <source>
        <dbReference type="ARBA" id="ARBA00075328"/>
    </source>
</evidence>
<dbReference type="SMART" id="SM00450">
    <property type="entry name" value="RHOD"/>
    <property type="match status" value="1"/>
</dbReference>
<comment type="function">
    <text evidence="6">Catalyzes the adenylation by ATP of the carboxyl group of the C-terminal glycine of sulfur carrier protein MoaD.</text>
</comment>
<evidence type="ECO:0000256" key="8">
    <source>
        <dbReference type="ARBA" id="ARBA00066884"/>
    </source>
</evidence>
<dbReference type="SUPFAM" id="SSF69572">
    <property type="entry name" value="Activating enzymes of the ubiquitin-like proteins"/>
    <property type="match status" value="1"/>
</dbReference>
<comment type="similarity">
    <text evidence="1">Belongs to the HesA/MoeB/ThiF family.</text>
</comment>
<evidence type="ECO:0000256" key="10">
    <source>
        <dbReference type="ARBA" id="ARBA00075110"/>
    </source>
</evidence>
<dbReference type="HOGENOM" id="CLU_013325_1_0_10"/>
<dbReference type="Proteomes" id="UP000032726">
    <property type="component" value="Chromosome"/>
</dbReference>
<dbReference type="GO" id="GO:0005829">
    <property type="term" value="C:cytosol"/>
    <property type="evidence" value="ECO:0007669"/>
    <property type="project" value="TreeGrafter"/>
</dbReference>
<evidence type="ECO:0000256" key="7">
    <source>
        <dbReference type="ARBA" id="ARBA00063809"/>
    </source>
</evidence>
<dbReference type="GO" id="GO:0004792">
    <property type="term" value="F:thiosulfate-cyanide sulfurtransferase activity"/>
    <property type="evidence" value="ECO:0007669"/>
    <property type="project" value="TreeGrafter"/>
</dbReference>
<dbReference type="InterPro" id="IPR001763">
    <property type="entry name" value="Rhodanese-like_dom"/>
</dbReference>
<dbReference type="PANTHER" id="PTHR10953:SF102">
    <property type="entry name" value="ADENYLYLTRANSFERASE AND SULFURTRANSFERASE MOCS3"/>
    <property type="match status" value="1"/>
</dbReference>
<dbReference type="RefSeq" id="WP_045802906.1">
    <property type="nucleotide sequence ID" value="NZ_CP011071.1"/>
</dbReference>
<dbReference type="Pfam" id="PF00581">
    <property type="entry name" value="Rhodanese"/>
    <property type="match status" value="1"/>
</dbReference>
<evidence type="ECO:0000256" key="1">
    <source>
        <dbReference type="ARBA" id="ARBA00009919"/>
    </source>
</evidence>
<evidence type="ECO:0000313" key="14">
    <source>
        <dbReference type="EMBL" id="AKA36361.1"/>
    </source>
</evidence>
<dbReference type="EC" id="2.7.7.80" evidence="8"/>
<keyword evidence="3" id="KW-0547">Nucleotide-binding</keyword>
<dbReference type="EMBL" id="CP011071">
    <property type="protein sequence ID" value="AKA36361.1"/>
    <property type="molecule type" value="Genomic_DNA"/>
</dbReference>
<dbReference type="InterPro" id="IPR035985">
    <property type="entry name" value="Ubiquitin-activating_enz"/>
</dbReference>
<dbReference type="GO" id="GO:0008146">
    <property type="term" value="F:sulfotransferase activity"/>
    <property type="evidence" value="ECO:0007669"/>
    <property type="project" value="TreeGrafter"/>
</dbReference>
<keyword evidence="15" id="KW-1185">Reference proteome</keyword>
<dbReference type="PANTHER" id="PTHR10953">
    <property type="entry name" value="UBIQUITIN-ACTIVATING ENZYME E1"/>
    <property type="match status" value="1"/>
</dbReference>
<dbReference type="Gene3D" id="3.40.250.10">
    <property type="entry name" value="Rhodanese-like domain"/>
    <property type="match status" value="1"/>
</dbReference>
<dbReference type="InterPro" id="IPR045886">
    <property type="entry name" value="ThiF/MoeB/HesA"/>
</dbReference>
<sequence>MAQPRFIRHHQLKGFGPESQSKLGQARVLIVGLGGLGLPVAQYLNAMGVGTLGLVEQDLIEYHNLQRQLLYDERDVGRPKLEVAIERLANQNRCTNLISFDTFLTKTNALRIVGDFDLVVDATDNFATRYLINDACVILKKPFVYGALHGFEGHVSVFNHDGGPTYRCLFPEMPKAEEVPDCNENGVLGVVPGIIGTLQALEVVKIVAGIGNVLSGKLLLYDGLTQTTQQIDIPVNPQNKKIKELLASYGASDCETAFSMEPEKFAEMVKRQKVQLIDVRNPNEYREFHLQLAKNIPLAELSSRLDEIDFDRPVYIICQSGTRSAKALARLRQERPNAAILHILGGMDKTVPLCL</sequence>
<evidence type="ECO:0000256" key="3">
    <source>
        <dbReference type="ARBA" id="ARBA00022741"/>
    </source>
</evidence>
<evidence type="ECO:0000259" key="13">
    <source>
        <dbReference type="PROSITE" id="PS50206"/>
    </source>
</evidence>
<dbReference type="AlphaFoldDB" id="A0A0D5YWR7"/>
<gene>
    <name evidence="14" type="ORF">VC82_2812</name>
</gene>
<reference evidence="14 15" key="1">
    <citation type="submission" date="2015-03" db="EMBL/GenBank/DDBJ databases">
        <title>Complete genome sequence of Muricauda lutaonensis CC-HSB-11T, isolated from a coastal hot spring.</title>
        <authorList>
            <person name="Kim K.M."/>
        </authorList>
    </citation>
    <scope>NUCLEOTIDE SEQUENCE [LARGE SCALE GENOMIC DNA]</scope>
    <source>
        <strain evidence="14 15">CC-HSB-11</strain>
    </source>
</reference>
<evidence type="ECO:0000256" key="12">
    <source>
        <dbReference type="ARBA" id="ARBA00078531"/>
    </source>
</evidence>
<comment type="subunit">
    <text evidence="7">Homodimer. Forms a stable heterotetrameric complex of 2 MoeB and 2 MoaD during adenylation of MoaD.</text>
</comment>
<feature type="domain" description="Rhodanese" evidence="13">
    <location>
        <begin position="270"/>
        <end position="355"/>
    </location>
</feature>
<dbReference type="GO" id="GO:0005524">
    <property type="term" value="F:ATP binding"/>
    <property type="evidence" value="ECO:0007669"/>
    <property type="project" value="UniProtKB-KW"/>
</dbReference>
<dbReference type="GO" id="GO:0061605">
    <property type="term" value="F:molybdopterin-synthase adenylyltransferase activity"/>
    <property type="evidence" value="ECO:0007669"/>
    <property type="project" value="UniProtKB-EC"/>
</dbReference>
<dbReference type="FunFam" id="3.40.50.720:FF:000033">
    <property type="entry name" value="Adenylyltransferase and sulfurtransferase MOCS3"/>
    <property type="match status" value="1"/>
</dbReference>